<accession>A0ABY4ZSP1</accession>
<evidence type="ECO:0000313" key="2">
    <source>
        <dbReference type="Proteomes" id="UP001057520"/>
    </source>
</evidence>
<evidence type="ECO:0000313" key="1">
    <source>
        <dbReference type="EMBL" id="USQ95394.1"/>
    </source>
</evidence>
<name>A0ABY4ZSP1_9CAUL</name>
<gene>
    <name evidence="1" type="ORF">MZV50_23070</name>
</gene>
<dbReference type="Proteomes" id="UP001057520">
    <property type="component" value="Chromosome"/>
</dbReference>
<dbReference type="EMBL" id="CP096040">
    <property type="protein sequence ID" value="USQ95394.1"/>
    <property type="molecule type" value="Genomic_DNA"/>
</dbReference>
<reference evidence="1 2" key="1">
    <citation type="submission" date="2022-04" db="EMBL/GenBank/DDBJ databases">
        <title>Genome sequence of soybean root-associated Caulobacter segnis RL271.</title>
        <authorList>
            <person name="Longley R."/>
            <person name="Bonito G."/>
            <person name="Trigodet F."/>
            <person name="Crosson S."/>
            <person name="Fiebig A."/>
        </authorList>
    </citation>
    <scope>NUCLEOTIDE SEQUENCE [LARGE SCALE GENOMIC DNA]</scope>
    <source>
        <strain evidence="1 2">RL271</strain>
    </source>
</reference>
<keyword evidence="2" id="KW-1185">Reference proteome</keyword>
<protein>
    <submittedName>
        <fullName evidence="1">Uncharacterized protein</fullName>
    </submittedName>
</protein>
<proteinExistence type="predicted"/>
<sequence length="67" mass="7065">MTSQPPDEDIPFAVELRVAGDAPRVLGRGVTLTLAAAIFEAALTAYPGQRVVLNRGAEILRDSQATS</sequence>
<organism evidence="1 2">
    <name type="scientific">Caulobacter segnis</name>
    <dbReference type="NCBI Taxonomy" id="88688"/>
    <lineage>
        <taxon>Bacteria</taxon>
        <taxon>Pseudomonadati</taxon>
        <taxon>Pseudomonadota</taxon>
        <taxon>Alphaproteobacteria</taxon>
        <taxon>Caulobacterales</taxon>
        <taxon>Caulobacteraceae</taxon>
        <taxon>Caulobacter</taxon>
    </lineage>
</organism>